<dbReference type="InterPro" id="IPR038734">
    <property type="entry name" value="YhaN_AAA"/>
</dbReference>
<reference evidence="3" key="1">
    <citation type="journal article" date="2019" name="Int. J. Syst. Evol. Microbiol.">
        <title>The Global Catalogue of Microorganisms (GCM) 10K type strain sequencing project: providing services to taxonomists for standard genome sequencing and annotation.</title>
        <authorList>
            <consortium name="The Broad Institute Genomics Platform"/>
            <consortium name="The Broad Institute Genome Sequencing Center for Infectious Disease"/>
            <person name="Wu L."/>
            <person name="Ma J."/>
        </authorList>
    </citation>
    <scope>NUCLEOTIDE SEQUENCE [LARGE SCALE GENOMIC DNA]</scope>
    <source>
        <strain evidence="3">CCUG 55328</strain>
    </source>
</reference>
<dbReference type="Gene3D" id="3.40.50.300">
    <property type="entry name" value="P-loop containing nucleotide triphosphate hydrolases"/>
    <property type="match status" value="2"/>
</dbReference>
<sequence>MRLRRLDLIRYGKFTDRSLDFGTPPAKGPDFHIIYGPNEAGKSTTMQGWLDLLYGIPAQSRMDFLHPYGAMRLGACMDAGGDQHEVIRTKGRTGTLTDPAGNALPEAMLQGLLGGIDRAGYEAMFSLDDDSLEKGGESILSSQGDLGQMLFTASSGLAEMGQALDILRARAQGFYRPGGRSGLLADLKKELATLDQSIQDQDVGARDFAILAQDRDKAQDAWANVDAAQRLTVRRLHEVERLLAALPLATRLKLLETELAALPVAAPLPAGWADELAGLWRAHGQIAVRIEEQERQITAMRDELAATVDDPAMLAQADAMAAVEMLKADRDGAVRDLPNRLAEAASLQGQIDDLLRQLGRADGDAAALVLPAPVIADLRALMERHSGVVAALDAARDETRAALARQAGLAAQTGGDDVTPPDLDMLEQVMQGVARSDPAAALERATAAHRAARDKCEGALARLSPWRGDGAKLAAVALPTSGQMQTWRQGLSEARHAMERSRAAIAQTAEEITLLQADLEAAGAVAPVTIDQAAEVRARREKLWSEHRAALTGDSADRFEAALRQDDQLAATQARAAADAHRRAEAQTRLSALAAALARHQAQHDEAVQTDKAWRAALSAAVPQGLDPQTTLDALEDWMRRREGTLEAYEAVQAAEREESAALDRLRAAQSALVAAMSACGHAVASDAPLEVLIVQARLMLDRGRQLAAQGAARAAAAADLAQRQATEARATAAMQTWQADWHAACARTGLGDAGQTVAAMGEALDLLQQLDRHWTALRQLKDRIAKMQANCAGFDGAMADLAQALDLSGDDAGALWPALRDRLQRARDGQAQAGKLRQRLQEAARLADELRQTQARQAARLDEMCAHFVCASPEDLHRCVAQAQRRDDLLAQREQLARDICETMGTDQLTQAMTALDGLERPVLAAERDGLSTTQAQQAQELQALYATLSQAQARIEAVGGDDAVARLQAARQTLLLQIAEEARGFLRLRLGAMAVDHALQGYRDTHRSAMMQRASDAFRTITRGAYSGLAAQSEAEREVLVAISAEGGSKLARDLSKGTRFQLYLALRVAGYHEIAGARTTVPFIADDIMETFDDDRAAETFSLLADMAGVGQVIYLTHHRHLCEIASSICPSVRVHALG</sequence>
<dbReference type="PANTHER" id="PTHR41259">
    <property type="entry name" value="DOUBLE-STRAND BREAK REPAIR RAD50 ATPASE, PUTATIVE-RELATED"/>
    <property type="match status" value="1"/>
</dbReference>
<dbReference type="InterPro" id="IPR027417">
    <property type="entry name" value="P-loop_NTPase"/>
</dbReference>
<comment type="caution">
    <text evidence="2">The sequence shown here is derived from an EMBL/GenBank/DDBJ whole genome shotgun (WGS) entry which is preliminary data.</text>
</comment>
<evidence type="ECO:0000313" key="2">
    <source>
        <dbReference type="EMBL" id="MFD1195488.1"/>
    </source>
</evidence>
<accession>A0ABW3TER5</accession>
<dbReference type="RefSeq" id="WP_380792261.1">
    <property type="nucleotide sequence ID" value="NZ_JBHTKR010000005.1"/>
</dbReference>
<dbReference type="EMBL" id="JBHTKR010000005">
    <property type="protein sequence ID" value="MFD1195488.1"/>
    <property type="molecule type" value="Genomic_DNA"/>
</dbReference>
<dbReference type="PANTHER" id="PTHR41259:SF1">
    <property type="entry name" value="DOUBLE-STRAND BREAK REPAIR RAD50 ATPASE, PUTATIVE-RELATED"/>
    <property type="match status" value="1"/>
</dbReference>
<dbReference type="SUPFAM" id="SSF52540">
    <property type="entry name" value="P-loop containing nucleoside triphosphate hydrolases"/>
    <property type="match status" value="1"/>
</dbReference>
<evidence type="ECO:0000313" key="3">
    <source>
        <dbReference type="Proteomes" id="UP001597151"/>
    </source>
</evidence>
<name>A0ABW3TER5_9RHOB</name>
<dbReference type="Pfam" id="PF13514">
    <property type="entry name" value="AAA_27"/>
    <property type="match status" value="1"/>
</dbReference>
<feature type="domain" description="YhaN AAA" evidence="1">
    <location>
        <begin position="1"/>
        <end position="207"/>
    </location>
</feature>
<gene>
    <name evidence="2" type="ORF">ACFQ3C_12515</name>
</gene>
<evidence type="ECO:0000259" key="1">
    <source>
        <dbReference type="Pfam" id="PF13514"/>
    </source>
</evidence>
<protein>
    <submittedName>
        <fullName evidence="2">AAA family ATPase</fullName>
    </submittedName>
</protein>
<dbReference type="Proteomes" id="UP001597151">
    <property type="component" value="Unassembled WGS sequence"/>
</dbReference>
<keyword evidence="3" id="KW-1185">Reference proteome</keyword>
<proteinExistence type="predicted"/>
<organism evidence="2 3">
    <name type="scientific">Seohaeicola saemankumensis</name>
    <dbReference type="NCBI Taxonomy" id="481181"/>
    <lineage>
        <taxon>Bacteria</taxon>
        <taxon>Pseudomonadati</taxon>
        <taxon>Pseudomonadota</taxon>
        <taxon>Alphaproteobacteria</taxon>
        <taxon>Rhodobacterales</taxon>
        <taxon>Roseobacteraceae</taxon>
        <taxon>Seohaeicola</taxon>
    </lineage>
</organism>